<gene>
    <name evidence="3" type="ORF">ACFSL2_12330</name>
</gene>
<feature type="signal peptide" evidence="1">
    <location>
        <begin position="1"/>
        <end position="31"/>
    </location>
</feature>
<feature type="domain" description="Bacterial Ig-like" evidence="2">
    <location>
        <begin position="215"/>
        <end position="298"/>
    </location>
</feature>
<dbReference type="Pfam" id="PF16640">
    <property type="entry name" value="Big_3_5"/>
    <property type="match status" value="1"/>
</dbReference>
<protein>
    <submittedName>
        <fullName evidence="3">Ig-like domain-containing protein</fullName>
    </submittedName>
</protein>
<dbReference type="EMBL" id="JBHUHF010000001">
    <property type="protein sequence ID" value="MFD2026296.1"/>
    <property type="molecule type" value="Genomic_DNA"/>
</dbReference>
<keyword evidence="1" id="KW-0732">Signal</keyword>
<name>A0ABW4V692_9MICO</name>
<dbReference type="InterPro" id="IPR013783">
    <property type="entry name" value="Ig-like_fold"/>
</dbReference>
<evidence type="ECO:0000256" key="1">
    <source>
        <dbReference type="SAM" id="SignalP"/>
    </source>
</evidence>
<dbReference type="Gene3D" id="2.60.40.10">
    <property type="entry name" value="Immunoglobulins"/>
    <property type="match status" value="1"/>
</dbReference>
<reference evidence="4" key="1">
    <citation type="journal article" date="2019" name="Int. J. Syst. Evol. Microbiol.">
        <title>The Global Catalogue of Microorganisms (GCM) 10K type strain sequencing project: providing services to taxonomists for standard genome sequencing and annotation.</title>
        <authorList>
            <consortium name="The Broad Institute Genomics Platform"/>
            <consortium name="The Broad Institute Genome Sequencing Center for Infectious Disease"/>
            <person name="Wu L."/>
            <person name="Ma J."/>
        </authorList>
    </citation>
    <scope>NUCLEOTIDE SEQUENCE [LARGE SCALE GENOMIC DNA]</scope>
    <source>
        <strain evidence="4">CCM 7043</strain>
    </source>
</reference>
<accession>A0ABW4V692</accession>
<comment type="caution">
    <text evidence="3">The sequence shown here is derived from an EMBL/GenBank/DDBJ whole genome shotgun (WGS) entry which is preliminary data.</text>
</comment>
<dbReference type="InterPro" id="IPR032109">
    <property type="entry name" value="Big_3_5"/>
</dbReference>
<proteinExistence type="predicted"/>
<dbReference type="RefSeq" id="WP_377198140.1">
    <property type="nucleotide sequence ID" value="NZ_JBHUHF010000001.1"/>
</dbReference>
<evidence type="ECO:0000313" key="3">
    <source>
        <dbReference type="EMBL" id="MFD2026296.1"/>
    </source>
</evidence>
<evidence type="ECO:0000259" key="2">
    <source>
        <dbReference type="Pfam" id="PF16640"/>
    </source>
</evidence>
<evidence type="ECO:0000313" key="4">
    <source>
        <dbReference type="Proteomes" id="UP001597338"/>
    </source>
</evidence>
<dbReference type="Proteomes" id="UP001597338">
    <property type="component" value="Unassembled WGS sequence"/>
</dbReference>
<organism evidence="3 4">
    <name type="scientific">Promicromonospora aerolata</name>
    <dbReference type="NCBI Taxonomy" id="195749"/>
    <lineage>
        <taxon>Bacteria</taxon>
        <taxon>Bacillati</taxon>
        <taxon>Actinomycetota</taxon>
        <taxon>Actinomycetes</taxon>
        <taxon>Micrococcales</taxon>
        <taxon>Promicromonosporaceae</taxon>
        <taxon>Promicromonospora</taxon>
    </lineage>
</organism>
<keyword evidence="4" id="KW-1185">Reference proteome</keyword>
<feature type="chain" id="PRO_5046008355" evidence="1">
    <location>
        <begin position="32"/>
        <end position="458"/>
    </location>
</feature>
<sequence>MRKFTARRTGLALATALAVALPGLTATTAEALAPGLDPADRLGAITFDVTEGAISSAGAPQQLTTVAGCPEGFRRSSRVLFVWSDGTWDRFSNHSPALTHVSAAEGSGLDGAAIDRRNPADTTDFSLRYASRWNTTGFTGQNFDGHSGAATYVITCDPGQEPDGTSPAYTDGVGDSKYFSTDVRITWNDGGYGGTGTWEVIPDAPVEKADTTTTLTPTAGNDGSVTLTAAVAPAAATGDVTFTNVGTGATVGTGAVEGGKASLNVADLEADTQYTFRAQYAGDALHNASTSNDAIVTTVGEPIPPQDTQVTVTIPASAQGLRFTVSPDGVALSAAELEGEEFVATGTLKEVRVTDTRSERKQWTLNGRSSDFAGPGEATIDGSALGWKPALVGAGNAGTAGAEVVPGTGGGLSSDKPLAQAPDGVTQTETRVQAGITLNAPADTPAGDYASTLTLTLI</sequence>